<name>A0AAQ3U0N7_PASNO</name>
<organism evidence="2 3">
    <name type="scientific">Paspalum notatum var. saurae</name>
    <dbReference type="NCBI Taxonomy" id="547442"/>
    <lineage>
        <taxon>Eukaryota</taxon>
        <taxon>Viridiplantae</taxon>
        <taxon>Streptophyta</taxon>
        <taxon>Embryophyta</taxon>
        <taxon>Tracheophyta</taxon>
        <taxon>Spermatophyta</taxon>
        <taxon>Magnoliopsida</taxon>
        <taxon>Liliopsida</taxon>
        <taxon>Poales</taxon>
        <taxon>Poaceae</taxon>
        <taxon>PACMAD clade</taxon>
        <taxon>Panicoideae</taxon>
        <taxon>Andropogonodae</taxon>
        <taxon>Paspaleae</taxon>
        <taxon>Paspalinae</taxon>
        <taxon>Paspalum</taxon>
    </lineage>
</organism>
<reference evidence="2 3" key="1">
    <citation type="submission" date="2024-02" db="EMBL/GenBank/DDBJ databases">
        <title>High-quality chromosome-scale genome assembly of Pensacola bahiagrass (Paspalum notatum Flugge var. saurae).</title>
        <authorList>
            <person name="Vega J.M."/>
            <person name="Podio M."/>
            <person name="Orjuela J."/>
            <person name="Siena L.A."/>
            <person name="Pessino S.C."/>
            <person name="Combes M.C."/>
            <person name="Mariac C."/>
            <person name="Albertini E."/>
            <person name="Pupilli F."/>
            <person name="Ortiz J.P.A."/>
            <person name="Leblanc O."/>
        </authorList>
    </citation>
    <scope>NUCLEOTIDE SEQUENCE [LARGE SCALE GENOMIC DNA]</scope>
    <source>
        <strain evidence="2">R1</strain>
        <tissue evidence="2">Leaf</tissue>
    </source>
</reference>
<dbReference type="PANTHER" id="PTHR36617:SF14">
    <property type="entry name" value="REVERSE TRANSCRIPTASE ZINC-BINDING DOMAIN-CONTAINING PROTEIN"/>
    <property type="match status" value="1"/>
</dbReference>
<gene>
    <name evidence="2" type="ORF">U9M48_030647</name>
</gene>
<proteinExistence type="predicted"/>
<evidence type="ECO:0000259" key="1">
    <source>
        <dbReference type="Pfam" id="PF13966"/>
    </source>
</evidence>
<accession>A0AAQ3U0N7</accession>
<dbReference type="Pfam" id="PF13966">
    <property type="entry name" value="zf-RVT"/>
    <property type="match status" value="1"/>
</dbReference>
<protein>
    <recommendedName>
        <fullName evidence="1">Reverse transcriptase zinc-binding domain-containing protein</fullName>
    </recommendedName>
</protein>
<dbReference type="InterPro" id="IPR026960">
    <property type="entry name" value="RVT-Znf"/>
</dbReference>
<evidence type="ECO:0000313" key="3">
    <source>
        <dbReference type="Proteomes" id="UP001341281"/>
    </source>
</evidence>
<dbReference type="EMBL" id="CP144751">
    <property type="protein sequence ID" value="WVZ83505.1"/>
    <property type="molecule type" value="Genomic_DNA"/>
</dbReference>
<keyword evidence="3" id="KW-1185">Reference proteome</keyword>
<feature type="non-terminal residue" evidence="2">
    <location>
        <position position="156"/>
    </location>
</feature>
<feature type="domain" description="Reverse transcriptase zinc-binding" evidence="1">
    <location>
        <begin position="72"/>
        <end position="153"/>
    </location>
</feature>
<evidence type="ECO:0000313" key="2">
    <source>
        <dbReference type="EMBL" id="WVZ83505.1"/>
    </source>
</evidence>
<sequence>MEVYPNLYRIVRKKAVTVASVLKSIPLNVSFRKSLTRDNLMAWYKLVSKVANVNLSEENDTFKWRLHKNGIFSVQSMYNNLILDNNTIPVTCDLWKLKIPLKIKIFLWYLRTRVILTKDNLAKRQWQGRPIGLEVGLHCSGRKRNYEDRLHIFEDN</sequence>
<dbReference type="Proteomes" id="UP001341281">
    <property type="component" value="Chromosome 07"/>
</dbReference>
<dbReference type="PANTHER" id="PTHR36617">
    <property type="entry name" value="PROTEIN, PUTATIVE-RELATED"/>
    <property type="match status" value="1"/>
</dbReference>
<dbReference type="AlphaFoldDB" id="A0AAQ3U0N7"/>